<dbReference type="InterPro" id="IPR011701">
    <property type="entry name" value="MFS"/>
</dbReference>
<dbReference type="STRING" id="503106.A0A218ZAQ4"/>
<dbReference type="SUPFAM" id="SSF103473">
    <property type="entry name" value="MFS general substrate transporter"/>
    <property type="match status" value="1"/>
</dbReference>
<feature type="transmembrane region" description="Helical" evidence="7">
    <location>
        <begin position="470"/>
        <end position="492"/>
    </location>
</feature>
<feature type="transmembrane region" description="Helical" evidence="7">
    <location>
        <begin position="338"/>
        <end position="356"/>
    </location>
</feature>
<evidence type="ECO:0000256" key="6">
    <source>
        <dbReference type="SAM" id="MobiDB-lite"/>
    </source>
</evidence>
<feature type="transmembrane region" description="Helical" evidence="7">
    <location>
        <begin position="224"/>
        <end position="246"/>
    </location>
</feature>
<evidence type="ECO:0000313" key="10">
    <source>
        <dbReference type="Proteomes" id="UP000242519"/>
    </source>
</evidence>
<dbReference type="GO" id="GO:0005886">
    <property type="term" value="C:plasma membrane"/>
    <property type="evidence" value="ECO:0007669"/>
    <property type="project" value="TreeGrafter"/>
</dbReference>
<proteinExistence type="inferred from homology"/>
<dbReference type="InterPro" id="IPR020846">
    <property type="entry name" value="MFS_dom"/>
</dbReference>
<accession>A0A218ZAQ4</accession>
<organism evidence="9 10">
    <name type="scientific">Diplocarpon coronariae</name>
    <dbReference type="NCBI Taxonomy" id="2795749"/>
    <lineage>
        <taxon>Eukaryota</taxon>
        <taxon>Fungi</taxon>
        <taxon>Dikarya</taxon>
        <taxon>Ascomycota</taxon>
        <taxon>Pezizomycotina</taxon>
        <taxon>Leotiomycetes</taxon>
        <taxon>Helotiales</taxon>
        <taxon>Drepanopezizaceae</taxon>
        <taxon>Diplocarpon</taxon>
    </lineage>
</organism>
<comment type="similarity">
    <text evidence="5">Belongs to the major facilitator superfamily. CAR1 family.</text>
</comment>
<evidence type="ECO:0000256" key="3">
    <source>
        <dbReference type="ARBA" id="ARBA00022989"/>
    </source>
</evidence>
<feature type="transmembrane region" description="Helical" evidence="7">
    <location>
        <begin position="135"/>
        <end position="154"/>
    </location>
</feature>
<feature type="domain" description="Major facilitator superfamily (MFS) profile" evidence="8">
    <location>
        <begin position="70"/>
        <end position="497"/>
    </location>
</feature>
<dbReference type="Pfam" id="PF07690">
    <property type="entry name" value="MFS_1"/>
    <property type="match status" value="1"/>
</dbReference>
<sequence length="506" mass="55589">MSTVSDPRSLEKQNDKPAPTPEVDREAVKPDVGPIPPARDEDTTLAVLELVKAKDVHHPIHWPAWKRWGIVVLYCWLQVFVTLTSTTYVGAEYLIKEKWGGGTQVVTLGQSMFVVGNAVGPAFLGPLSDIGGRKWVYVVSIACYAILNFGTAYARNLPMLIIFMFLAGTAGSTALSNVAGTIADLFGDVDGAGQAMALFVVSANVGPSLGSPVGGWITENPSLGLKWIFLINVIIGFGFAVMMCFIPETLPRLVIAKAAMKSAEADADEQAILTSRVNVLQELRFVATMTFRIMLTEPIVLCLGIYNGFTYGILFLYLDGVFDVFVINNGLSIISADLTYLNFVVGVIVMFCSVPVQTWFYARDRKRYGHNRPEARFLVSLVTVWLFPITLLWFAFTSDGKTSYWSPIVAGGMLGFADPLLWLSMLNYITDSYPNVAASAIAAFLIPSFLMAAVLAHLGVLMFENMTTKWAMATIGFISFTLCATIYFVYFFGARIRMRSKLARTF</sequence>
<feature type="transmembrane region" description="Helical" evidence="7">
    <location>
        <begin position="103"/>
        <end position="123"/>
    </location>
</feature>
<dbReference type="AlphaFoldDB" id="A0A218ZAQ4"/>
<dbReference type="Proteomes" id="UP000242519">
    <property type="component" value="Unassembled WGS sequence"/>
</dbReference>
<feature type="transmembrane region" description="Helical" evidence="7">
    <location>
        <begin position="160"/>
        <end position="183"/>
    </location>
</feature>
<dbReference type="PANTHER" id="PTHR23502:SF36">
    <property type="entry name" value="MEMBRANE TRANSPORTER"/>
    <property type="match status" value="1"/>
</dbReference>
<keyword evidence="2 7" id="KW-0812">Transmembrane</keyword>
<dbReference type="PROSITE" id="PS50850">
    <property type="entry name" value="MFS"/>
    <property type="match status" value="1"/>
</dbReference>
<evidence type="ECO:0000313" key="9">
    <source>
        <dbReference type="EMBL" id="OWP04842.1"/>
    </source>
</evidence>
<reference evidence="9 10" key="1">
    <citation type="submission" date="2017-04" db="EMBL/GenBank/DDBJ databases">
        <title>Draft genome sequence of Marssonina coronaria NL1: causal agent of apple blotch.</title>
        <authorList>
            <person name="Cheng Q."/>
        </authorList>
    </citation>
    <scope>NUCLEOTIDE SEQUENCE [LARGE SCALE GENOMIC DNA]</scope>
    <source>
        <strain evidence="9 10">NL1</strain>
    </source>
</reference>
<evidence type="ECO:0000256" key="1">
    <source>
        <dbReference type="ARBA" id="ARBA00004141"/>
    </source>
</evidence>
<feature type="transmembrane region" description="Helical" evidence="7">
    <location>
        <begin position="299"/>
        <end position="318"/>
    </location>
</feature>
<dbReference type="InterPro" id="IPR036259">
    <property type="entry name" value="MFS_trans_sf"/>
</dbReference>
<keyword evidence="3 7" id="KW-1133">Transmembrane helix</keyword>
<dbReference type="OrthoDB" id="3936150at2759"/>
<evidence type="ECO:0000256" key="5">
    <source>
        <dbReference type="ARBA" id="ARBA00038347"/>
    </source>
</evidence>
<keyword evidence="4 7" id="KW-0472">Membrane</keyword>
<keyword evidence="10" id="KW-1185">Reference proteome</keyword>
<dbReference type="EMBL" id="MZNU01000091">
    <property type="protein sequence ID" value="OWP04842.1"/>
    <property type="molecule type" value="Genomic_DNA"/>
</dbReference>
<feature type="transmembrane region" description="Helical" evidence="7">
    <location>
        <begin position="68"/>
        <end position="91"/>
    </location>
</feature>
<name>A0A218ZAQ4_9HELO</name>
<protein>
    <recommendedName>
        <fullName evidence="8">Major facilitator superfamily (MFS) profile domain-containing protein</fullName>
    </recommendedName>
</protein>
<dbReference type="Gene3D" id="1.20.1250.20">
    <property type="entry name" value="MFS general substrate transporter like domains"/>
    <property type="match status" value="1"/>
</dbReference>
<feature type="transmembrane region" description="Helical" evidence="7">
    <location>
        <begin position="195"/>
        <end position="218"/>
    </location>
</feature>
<feature type="transmembrane region" description="Helical" evidence="7">
    <location>
        <begin position="408"/>
        <end position="429"/>
    </location>
</feature>
<feature type="transmembrane region" description="Helical" evidence="7">
    <location>
        <begin position="436"/>
        <end position="458"/>
    </location>
</feature>
<evidence type="ECO:0000256" key="2">
    <source>
        <dbReference type="ARBA" id="ARBA00022692"/>
    </source>
</evidence>
<dbReference type="InParanoid" id="A0A218ZAQ4"/>
<dbReference type="PANTHER" id="PTHR23502">
    <property type="entry name" value="MAJOR FACILITATOR SUPERFAMILY"/>
    <property type="match status" value="1"/>
</dbReference>
<comment type="caution">
    <text evidence="9">The sequence shown here is derived from an EMBL/GenBank/DDBJ whole genome shotgun (WGS) entry which is preliminary data.</text>
</comment>
<evidence type="ECO:0000256" key="7">
    <source>
        <dbReference type="SAM" id="Phobius"/>
    </source>
</evidence>
<evidence type="ECO:0000256" key="4">
    <source>
        <dbReference type="ARBA" id="ARBA00023136"/>
    </source>
</evidence>
<dbReference type="CDD" id="cd17323">
    <property type="entry name" value="MFS_Tpo1_MDR_like"/>
    <property type="match status" value="1"/>
</dbReference>
<dbReference type="FunFam" id="1.20.1250.20:FF:000596">
    <property type="entry name" value="Vitamin b6 transporter bsu1"/>
    <property type="match status" value="1"/>
</dbReference>
<comment type="subcellular location">
    <subcellularLocation>
        <location evidence="1">Membrane</location>
        <topology evidence="1">Multi-pass membrane protein</topology>
    </subcellularLocation>
</comment>
<evidence type="ECO:0000259" key="8">
    <source>
        <dbReference type="PROSITE" id="PS50850"/>
    </source>
</evidence>
<dbReference type="GO" id="GO:0022857">
    <property type="term" value="F:transmembrane transporter activity"/>
    <property type="evidence" value="ECO:0007669"/>
    <property type="project" value="InterPro"/>
</dbReference>
<feature type="transmembrane region" description="Helical" evidence="7">
    <location>
        <begin position="377"/>
        <end position="396"/>
    </location>
</feature>
<feature type="region of interest" description="Disordered" evidence="6">
    <location>
        <begin position="1"/>
        <end position="39"/>
    </location>
</feature>
<gene>
    <name evidence="9" type="ORF">B2J93_4168</name>
</gene>